<proteinExistence type="predicted"/>
<dbReference type="EMBL" id="GBXM01002483">
    <property type="protein sequence ID" value="JAI06095.1"/>
    <property type="molecule type" value="Transcribed_RNA"/>
</dbReference>
<name>A0A0E9XTU6_ANGAN</name>
<organism evidence="1">
    <name type="scientific">Anguilla anguilla</name>
    <name type="common">European freshwater eel</name>
    <name type="synonym">Muraena anguilla</name>
    <dbReference type="NCBI Taxonomy" id="7936"/>
    <lineage>
        <taxon>Eukaryota</taxon>
        <taxon>Metazoa</taxon>
        <taxon>Chordata</taxon>
        <taxon>Craniata</taxon>
        <taxon>Vertebrata</taxon>
        <taxon>Euteleostomi</taxon>
        <taxon>Actinopterygii</taxon>
        <taxon>Neopterygii</taxon>
        <taxon>Teleostei</taxon>
        <taxon>Anguilliformes</taxon>
        <taxon>Anguillidae</taxon>
        <taxon>Anguilla</taxon>
    </lineage>
</organism>
<evidence type="ECO:0000313" key="1">
    <source>
        <dbReference type="EMBL" id="JAI06095.1"/>
    </source>
</evidence>
<protein>
    <submittedName>
        <fullName evidence="1">Uncharacterized protein</fullName>
    </submittedName>
</protein>
<reference evidence="1" key="2">
    <citation type="journal article" date="2015" name="Fish Shellfish Immunol.">
        <title>Early steps in the European eel (Anguilla anguilla)-Vibrio vulnificus interaction in the gills: Role of the RtxA13 toxin.</title>
        <authorList>
            <person name="Callol A."/>
            <person name="Pajuelo D."/>
            <person name="Ebbesson L."/>
            <person name="Teles M."/>
            <person name="MacKenzie S."/>
            <person name="Amaro C."/>
        </authorList>
    </citation>
    <scope>NUCLEOTIDE SEQUENCE</scope>
</reference>
<accession>A0A0E9XTU6</accession>
<reference evidence="1" key="1">
    <citation type="submission" date="2014-11" db="EMBL/GenBank/DDBJ databases">
        <authorList>
            <person name="Amaro Gonzalez C."/>
        </authorList>
    </citation>
    <scope>NUCLEOTIDE SEQUENCE</scope>
</reference>
<sequence length="12" mass="1523">MIYRLHVISFFP</sequence>